<dbReference type="SUPFAM" id="SSF81593">
    <property type="entry name" value="Nucleotidyltransferase substrate binding subunit/domain"/>
    <property type="match status" value="1"/>
</dbReference>
<evidence type="ECO:0000313" key="4">
    <source>
        <dbReference type="Proteomes" id="UP000186102"/>
    </source>
</evidence>
<evidence type="ECO:0000313" key="3">
    <source>
        <dbReference type="EMBL" id="OLN31364.1"/>
    </source>
</evidence>
<gene>
    <name evidence="3" type="ORF">DSOL_2703</name>
</gene>
<evidence type="ECO:0000256" key="1">
    <source>
        <dbReference type="SAM" id="MobiDB-lite"/>
    </source>
</evidence>
<dbReference type="Gene3D" id="1.20.120.330">
    <property type="entry name" value="Nucleotidyltransferases domain 2"/>
    <property type="match status" value="1"/>
</dbReference>
<dbReference type="AlphaFoldDB" id="A0A1Q8QVI4"/>
<evidence type="ECO:0000259" key="2">
    <source>
        <dbReference type="Pfam" id="PF05168"/>
    </source>
</evidence>
<name>A0A1Q8QVI4_9FIRM</name>
<accession>A0A1Q8QVI4</accession>
<feature type="region of interest" description="Disordered" evidence="1">
    <location>
        <begin position="105"/>
        <end position="125"/>
    </location>
</feature>
<comment type="caution">
    <text evidence="3">The sequence shown here is derived from an EMBL/GenBank/DDBJ whole genome shotgun (WGS) entry which is preliminary data.</text>
</comment>
<dbReference type="Pfam" id="PF05168">
    <property type="entry name" value="HEPN"/>
    <property type="match status" value="1"/>
</dbReference>
<dbReference type="EMBL" id="MLBF01000019">
    <property type="protein sequence ID" value="OLN31364.1"/>
    <property type="molecule type" value="Genomic_DNA"/>
</dbReference>
<reference evidence="3 4" key="1">
    <citation type="submission" date="2016-09" db="EMBL/GenBank/DDBJ databases">
        <title>Complete genome of Desulfosporosinus sp. OL.</title>
        <authorList>
            <person name="Mardanov A."/>
            <person name="Beletsky A."/>
            <person name="Panova A."/>
            <person name="Karnachuk O."/>
            <person name="Ravin N."/>
        </authorList>
    </citation>
    <scope>NUCLEOTIDE SEQUENCE [LARGE SCALE GENOMIC DNA]</scope>
    <source>
        <strain evidence="3 4">OL</strain>
    </source>
</reference>
<organism evidence="3 4">
    <name type="scientific">Desulfosporosinus metallidurans</name>
    <dbReference type="NCBI Taxonomy" id="1888891"/>
    <lineage>
        <taxon>Bacteria</taxon>
        <taxon>Bacillati</taxon>
        <taxon>Bacillota</taxon>
        <taxon>Clostridia</taxon>
        <taxon>Eubacteriales</taxon>
        <taxon>Desulfitobacteriaceae</taxon>
        <taxon>Desulfosporosinus</taxon>
    </lineage>
</organism>
<protein>
    <recommendedName>
        <fullName evidence="2">HEPN domain-containing protein</fullName>
    </recommendedName>
</protein>
<dbReference type="InterPro" id="IPR007842">
    <property type="entry name" value="HEPN_dom"/>
</dbReference>
<sequence length="125" mass="14537">MRPVPLEIVCYHSEQAAEEALKGYLLYQNVEPSQTQDLERLCSMCLKFDKAFEGVMEPWERLARYGEPIYPFEMQISNNDMKTAIADADRIMAFVLQRFQLAEEITQNDDEQKEQQENAPGQQLT</sequence>
<proteinExistence type="predicted"/>
<dbReference type="Proteomes" id="UP000186102">
    <property type="component" value="Unassembled WGS sequence"/>
</dbReference>
<dbReference type="STRING" id="1888891.DSOL_2703"/>
<keyword evidence="4" id="KW-1185">Reference proteome</keyword>
<feature type="domain" description="HEPN" evidence="2">
    <location>
        <begin position="7"/>
        <end position="95"/>
    </location>
</feature>